<keyword evidence="1" id="KW-0732">Signal</keyword>
<evidence type="ECO:0008006" key="4">
    <source>
        <dbReference type="Google" id="ProtNLM"/>
    </source>
</evidence>
<feature type="chain" id="PRO_5006058916" description="RxLR-like protein" evidence="1">
    <location>
        <begin position="22"/>
        <end position="120"/>
    </location>
</feature>
<dbReference type="RefSeq" id="XP_024581993.1">
    <property type="nucleotide sequence ID" value="XM_024716389.1"/>
</dbReference>
<reference evidence="3" key="1">
    <citation type="submission" date="2014-09" db="EMBL/GenBank/DDBJ databases">
        <authorList>
            <person name="Sharma Rahul"/>
            <person name="Thines Marco"/>
        </authorList>
    </citation>
    <scope>NUCLEOTIDE SEQUENCE [LARGE SCALE GENOMIC DNA]</scope>
</reference>
<dbReference type="AlphaFoldDB" id="A0A0P1ATU5"/>
<dbReference type="Proteomes" id="UP000054928">
    <property type="component" value="Unassembled WGS sequence"/>
</dbReference>
<dbReference type="EMBL" id="CCYD01001640">
    <property type="protein sequence ID" value="CEG45624.1"/>
    <property type="molecule type" value="Genomic_DNA"/>
</dbReference>
<protein>
    <recommendedName>
        <fullName evidence="4">RxLR-like protein</fullName>
    </recommendedName>
</protein>
<accession>A0A0P1ATU5</accession>
<evidence type="ECO:0000313" key="3">
    <source>
        <dbReference type="Proteomes" id="UP000054928"/>
    </source>
</evidence>
<dbReference type="GeneID" id="36396963"/>
<organism evidence="2 3">
    <name type="scientific">Plasmopara halstedii</name>
    <name type="common">Downy mildew of sunflower</name>
    <dbReference type="NCBI Taxonomy" id="4781"/>
    <lineage>
        <taxon>Eukaryota</taxon>
        <taxon>Sar</taxon>
        <taxon>Stramenopiles</taxon>
        <taxon>Oomycota</taxon>
        <taxon>Peronosporomycetes</taxon>
        <taxon>Peronosporales</taxon>
        <taxon>Peronosporaceae</taxon>
        <taxon>Plasmopara</taxon>
    </lineage>
</organism>
<evidence type="ECO:0000256" key="1">
    <source>
        <dbReference type="SAM" id="SignalP"/>
    </source>
</evidence>
<name>A0A0P1ATU5_PLAHL</name>
<evidence type="ECO:0000313" key="2">
    <source>
        <dbReference type="EMBL" id="CEG45624.1"/>
    </source>
</evidence>
<sequence length="120" mass="13226">MSGSMQAVTVWLHALMLSTEEYDLEVYDCRVTIRGIPSLVTRISSKSASPTFGKHVRQLLLLKTSVGALAAGKSVMTKDYICGAYCSIPLCLSIKDSQRHCILTGLPFQTLRLRDTCLIM</sequence>
<keyword evidence="3" id="KW-1185">Reference proteome</keyword>
<proteinExistence type="predicted"/>
<feature type="signal peptide" evidence="1">
    <location>
        <begin position="1"/>
        <end position="21"/>
    </location>
</feature>